<dbReference type="KEGG" id="ckh:LVJ77_10770"/>
<dbReference type="AlphaFoldDB" id="A0A8T9MST5"/>
<accession>A0A8T9MST5</accession>
<organism evidence="1 2">
    <name type="scientific">Conchiformibius kuhniae</name>
    <dbReference type="NCBI Taxonomy" id="211502"/>
    <lineage>
        <taxon>Bacteria</taxon>
        <taxon>Pseudomonadati</taxon>
        <taxon>Pseudomonadota</taxon>
        <taxon>Betaproteobacteria</taxon>
        <taxon>Neisseriales</taxon>
        <taxon>Neisseriaceae</taxon>
        <taxon>Conchiformibius</taxon>
    </lineage>
</organism>
<reference evidence="1" key="2">
    <citation type="submission" date="2024-09" db="EMBL/GenBank/DDBJ databases">
        <authorList>
            <person name="Veyrier F.J."/>
        </authorList>
    </citation>
    <scope>NUCLEOTIDE SEQUENCE</scope>
    <source>
        <strain evidence="1">17694</strain>
    </source>
</reference>
<name>A0A8T9MST5_9NEIS</name>
<protein>
    <submittedName>
        <fullName evidence="1">DciA family protein</fullName>
    </submittedName>
</protein>
<gene>
    <name evidence="1" type="ORF">LVJ77_10770</name>
</gene>
<dbReference type="EMBL" id="CP091521">
    <property type="protein sequence ID" value="UOP04667.1"/>
    <property type="molecule type" value="Genomic_DNA"/>
</dbReference>
<dbReference type="Pfam" id="PF05258">
    <property type="entry name" value="DciA"/>
    <property type="match status" value="1"/>
</dbReference>
<sequence length="143" mass="16140">MQFDHLSRKHPRLQGLLAQSAHFRRLDTEVKKLLPANLAAHCRVVRVDEQGQLVLFASGNMAAGRLRMILPALLPRLQNLDETITGVVCKVMPPNEPPRPPKTLFIPEQALARFDETAERLAHHQGLAQALRDLVRNHRNQAD</sequence>
<dbReference type="RefSeq" id="WP_027010248.1">
    <property type="nucleotide sequence ID" value="NZ_CP091521.1"/>
</dbReference>
<evidence type="ECO:0000313" key="1">
    <source>
        <dbReference type="EMBL" id="UOP04667.1"/>
    </source>
</evidence>
<proteinExistence type="predicted"/>
<reference evidence="1" key="1">
    <citation type="journal article" date="2022" name="Res Sq">
        <title>Evolution of multicellular longitudinally dividing oral cavity symbionts (Neisseriaceae).</title>
        <authorList>
            <person name="Nyongesa S."/>
            <person name="Weber P."/>
            <person name="Bernet E."/>
            <person name="Pullido F."/>
            <person name="Nieckarz M."/>
            <person name="Delaby M."/>
            <person name="Nieves C."/>
            <person name="Viehboeck T."/>
            <person name="Krause N."/>
            <person name="Rivera-Millot A."/>
            <person name="Nakamura A."/>
            <person name="Vischer N."/>
            <person name="VanNieuwenhze M."/>
            <person name="Brun Y."/>
            <person name="Cava F."/>
            <person name="Bulgheresi S."/>
            <person name="Veyrier F."/>
        </authorList>
    </citation>
    <scope>NUCLEOTIDE SEQUENCE</scope>
    <source>
        <strain evidence="1">17694</strain>
    </source>
</reference>
<dbReference type="Proteomes" id="UP000831534">
    <property type="component" value="Chromosome"/>
</dbReference>
<keyword evidence="2" id="KW-1185">Reference proteome</keyword>
<evidence type="ECO:0000313" key="2">
    <source>
        <dbReference type="Proteomes" id="UP000831534"/>
    </source>
</evidence>
<dbReference type="InterPro" id="IPR007922">
    <property type="entry name" value="DciA-like"/>
</dbReference>